<dbReference type="InterPro" id="IPR025372">
    <property type="entry name" value="DUF4362"/>
</dbReference>
<evidence type="ECO:0008006" key="4">
    <source>
        <dbReference type="Google" id="ProtNLM"/>
    </source>
</evidence>
<sequence length="150" mass="17208">MPKKLYFFLLLGFCLLTACSYDSEKAVKNGDVINMNGPIFNFDRFEQFLESVEAEDTAAVRIANYTLDGNPTLYNLSFDGSVFDLEIDRSKNKERGDNPRKMNLSCTDLVSEEGQQLFIYTLEGCKQESDVDNFLLLNILKEQIEDHEHE</sequence>
<protein>
    <recommendedName>
        <fullName evidence="4">DUF4362 domain-containing protein</fullName>
    </recommendedName>
</protein>
<evidence type="ECO:0000313" key="3">
    <source>
        <dbReference type="Proteomes" id="UP000321901"/>
    </source>
</evidence>
<feature type="chain" id="PRO_5039034650" description="DUF4362 domain-containing protein" evidence="1">
    <location>
        <begin position="21"/>
        <end position="150"/>
    </location>
</feature>
<dbReference type="EMBL" id="BJYL01000027">
    <property type="protein sequence ID" value="GEN83797.1"/>
    <property type="molecule type" value="Genomic_DNA"/>
</dbReference>
<name>A0A511Z8M2_9BACL</name>
<dbReference type="AlphaFoldDB" id="A0A511Z8M2"/>
<dbReference type="PROSITE" id="PS51257">
    <property type="entry name" value="PROKAR_LIPOPROTEIN"/>
    <property type="match status" value="1"/>
</dbReference>
<evidence type="ECO:0000256" key="1">
    <source>
        <dbReference type="SAM" id="SignalP"/>
    </source>
</evidence>
<accession>A0A511Z8M2</accession>
<dbReference type="Proteomes" id="UP000321901">
    <property type="component" value="Unassembled WGS sequence"/>
</dbReference>
<comment type="caution">
    <text evidence="2">The sequence shown here is derived from an EMBL/GenBank/DDBJ whole genome shotgun (WGS) entry which is preliminary data.</text>
</comment>
<dbReference type="RefSeq" id="WP_147058058.1">
    <property type="nucleotide sequence ID" value="NZ_BJYL01000027.1"/>
</dbReference>
<keyword evidence="3" id="KW-1185">Reference proteome</keyword>
<dbReference type="OrthoDB" id="1912370at2"/>
<feature type="signal peptide" evidence="1">
    <location>
        <begin position="1"/>
        <end position="20"/>
    </location>
</feature>
<gene>
    <name evidence="2" type="ORF">SLU01_21090</name>
</gene>
<dbReference type="Pfam" id="PF14275">
    <property type="entry name" value="DUF4362"/>
    <property type="match status" value="1"/>
</dbReference>
<organism evidence="2 3">
    <name type="scientific">Sporosarcina luteola</name>
    <dbReference type="NCBI Taxonomy" id="582850"/>
    <lineage>
        <taxon>Bacteria</taxon>
        <taxon>Bacillati</taxon>
        <taxon>Bacillota</taxon>
        <taxon>Bacilli</taxon>
        <taxon>Bacillales</taxon>
        <taxon>Caryophanaceae</taxon>
        <taxon>Sporosarcina</taxon>
    </lineage>
</organism>
<reference evidence="2 3" key="1">
    <citation type="submission" date="2019-07" db="EMBL/GenBank/DDBJ databases">
        <title>Whole genome shotgun sequence of Sporosarcina luteola NBRC 105378.</title>
        <authorList>
            <person name="Hosoyama A."/>
            <person name="Uohara A."/>
            <person name="Ohji S."/>
            <person name="Ichikawa N."/>
        </authorList>
    </citation>
    <scope>NUCLEOTIDE SEQUENCE [LARGE SCALE GENOMIC DNA]</scope>
    <source>
        <strain evidence="2 3">NBRC 105378</strain>
    </source>
</reference>
<keyword evidence="1" id="KW-0732">Signal</keyword>
<evidence type="ECO:0000313" key="2">
    <source>
        <dbReference type="EMBL" id="GEN83797.1"/>
    </source>
</evidence>
<proteinExistence type="predicted"/>